<comment type="caution">
    <text evidence="4">The sequence shown here is derived from an EMBL/GenBank/DDBJ whole genome shotgun (WGS) entry which is preliminary data.</text>
</comment>
<feature type="active site" description="Charge relay system" evidence="2">
    <location>
        <position position="150"/>
    </location>
</feature>
<accession>A0A3M2HXR1</accession>
<dbReference type="Gene3D" id="3.40.50.1820">
    <property type="entry name" value="alpha/beta hydrolase"/>
    <property type="match status" value="1"/>
</dbReference>
<reference evidence="4 5" key="1">
    <citation type="submission" date="2018-10" db="EMBL/GenBank/DDBJ databases">
        <title>Proposal of Lysobacter pythonis sp. nov. isolated from royal pythons (Python regius).</title>
        <authorList>
            <person name="Hans-Juergen B."/>
            <person name="Huptas C."/>
            <person name="Sandra B."/>
            <person name="Igor L."/>
            <person name="Joachim S."/>
            <person name="Siegfried S."/>
            <person name="Mareike W."/>
            <person name="Peter K."/>
        </authorList>
    </citation>
    <scope>NUCLEOTIDE SEQUENCE [LARGE SCALE GENOMIC DNA]</scope>
    <source>
        <strain evidence="4 5">4284/11</strain>
    </source>
</reference>
<dbReference type="PIRSF" id="PIRSF005211">
    <property type="entry name" value="Ab_hydro_YheT"/>
    <property type="match status" value="1"/>
</dbReference>
<dbReference type="PANTHER" id="PTHR10794">
    <property type="entry name" value="ABHYDROLASE DOMAIN-CONTAINING PROTEIN"/>
    <property type="match status" value="1"/>
</dbReference>
<keyword evidence="5" id="KW-1185">Reference proteome</keyword>
<evidence type="ECO:0000256" key="1">
    <source>
        <dbReference type="ARBA" id="ARBA00010884"/>
    </source>
</evidence>
<dbReference type="Pfam" id="PF00561">
    <property type="entry name" value="Abhydrolase_1"/>
    <property type="match status" value="1"/>
</dbReference>
<feature type="domain" description="AB hydrolase-1" evidence="3">
    <location>
        <begin position="73"/>
        <end position="307"/>
    </location>
</feature>
<evidence type="ECO:0000313" key="5">
    <source>
        <dbReference type="Proteomes" id="UP000275012"/>
    </source>
</evidence>
<dbReference type="AlphaFoldDB" id="A0A3M2HXR1"/>
<dbReference type="OrthoDB" id="332676at2"/>
<dbReference type="GO" id="GO:0034338">
    <property type="term" value="F:short-chain carboxylesterase activity"/>
    <property type="evidence" value="ECO:0007669"/>
    <property type="project" value="TreeGrafter"/>
</dbReference>
<protein>
    <submittedName>
        <fullName evidence="4">Alpha/beta fold hydrolase</fullName>
    </submittedName>
</protein>
<evidence type="ECO:0000259" key="3">
    <source>
        <dbReference type="Pfam" id="PF00561"/>
    </source>
</evidence>
<dbReference type="InterPro" id="IPR050960">
    <property type="entry name" value="AB_hydrolase_4_sf"/>
</dbReference>
<dbReference type="InterPro" id="IPR000073">
    <property type="entry name" value="AB_hydrolase_1"/>
</dbReference>
<comment type="similarity">
    <text evidence="1">Belongs to the AB hydrolase superfamily. AB hydrolase 4 family.</text>
</comment>
<sequence>MSASPFMPPRSLRNAHLQSVMSSGPARARQAARALADTGACHQSVLLDAGEGVRLQGIFSHAPDAAATPVVALLLHGWEGSAESNYVRAAAAHLLADGLAVFRLNFRDHGETHHLNEAIFHSGRIDEVVAAAQALVARSGVRRLLVGGWSLGGNFALRLALRARQAGLPLAGVAAVCPAIDPARTMDAMEAGMPLYLRYFEHKWRRSLARKRELFPQAHDFDDRVLKLRMRPLTAYFAERHTDYGSLEGYFDAYSVAGERLAALPMPVDILMAADDPVVPAEDFHAIARLPMVRVELASHGGHCGFLRDWRMHGYGEAWMAARFRAALDGG</sequence>
<dbReference type="RefSeq" id="WP_122101891.1">
    <property type="nucleotide sequence ID" value="NZ_RFLY01000012.1"/>
</dbReference>
<dbReference type="PANTHER" id="PTHR10794:SF63">
    <property type="entry name" value="ALPHA_BETA HYDROLASE 1, ISOFORM A"/>
    <property type="match status" value="1"/>
</dbReference>
<dbReference type="InterPro" id="IPR029058">
    <property type="entry name" value="AB_hydrolase_fold"/>
</dbReference>
<dbReference type="InterPro" id="IPR012020">
    <property type="entry name" value="ABHD4"/>
</dbReference>
<keyword evidence="4" id="KW-0378">Hydrolase</keyword>
<dbReference type="GO" id="GO:0047372">
    <property type="term" value="F:monoacylglycerol lipase activity"/>
    <property type="evidence" value="ECO:0007669"/>
    <property type="project" value="TreeGrafter"/>
</dbReference>
<name>A0A3M2HXR1_9GAMM</name>
<dbReference type="Proteomes" id="UP000275012">
    <property type="component" value="Unassembled WGS sequence"/>
</dbReference>
<dbReference type="EMBL" id="RFLY01000012">
    <property type="protein sequence ID" value="RMH90967.1"/>
    <property type="molecule type" value="Genomic_DNA"/>
</dbReference>
<organism evidence="4 5">
    <name type="scientific">Solilutibacter pythonis</name>
    <dbReference type="NCBI Taxonomy" id="2483112"/>
    <lineage>
        <taxon>Bacteria</taxon>
        <taxon>Pseudomonadati</taxon>
        <taxon>Pseudomonadota</taxon>
        <taxon>Gammaproteobacteria</taxon>
        <taxon>Lysobacterales</taxon>
        <taxon>Lysobacteraceae</taxon>
        <taxon>Solilutibacter</taxon>
    </lineage>
</organism>
<evidence type="ECO:0000313" key="4">
    <source>
        <dbReference type="EMBL" id="RMH90967.1"/>
    </source>
</evidence>
<proteinExistence type="inferred from homology"/>
<gene>
    <name evidence="4" type="ORF">EBB59_09225</name>
</gene>
<evidence type="ECO:0000256" key="2">
    <source>
        <dbReference type="PIRSR" id="PIRSR005211-1"/>
    </source>
</evidence>
<dbReference type="SUPFAM" id="SSF53474">
    <property type="entry name" value="alpha/beta-Hydrolases"/>
    <property type="match status" value="1"/>
</dbReference>
<feature type="active site" description="Charge relay system" evidence="2">
    <location>
        <position position="303"/>
    </location>
</feature>
<feature type="active site" description="Charge relay system" evidence="2">
    <location>
        <position position="276"/>
    </location>
</feature>